<comment type="subcellular location">
    <subcellularLocation>
        <location evidence="1">Endomembrane system</location>
        <topology evidence="1">Multi-pass membrane protein</topology>
    </subcellularLocation>
</comment>
<dbReference type="SUPFAM" id="SSF103473">
    <property type="entry name" value="MFS general substrate transporter"/>
    <property type="match status" value="1"/>
</dbReference>
<feature type="transmembrane region" description="Helical" evidence="7">
    <location>
        <begin position="47"/>
        <end position="66"/>
    </location>
</feature>
<keyword evidence="5 7" id="KW-1133">Transmembrane helix</keyword>
<feature type="transmembrane region" description="Helical" evidence="7">
    <location>
        <begin position="464"/>
        <end position="485"/>
    </location>
</feature>
<keyword evidence="4 7" id="KW-0812">Transmembrane</keyword>
<evidence type="ECO:0000313" key="9">
    <source>
        <dbReference type="EMBL" id="QEG35351.1"/>
    </source>
</evidence>
<dbReference type="InterPro" id="IPR036259">
    <property type="entry name" value="MFS_trans_sf"/>
</dbReference>
<protein>
    <submittedName>
        <fullName evidence="9">Major Facilitator Superfamily protein</fullName>
    </submittedName>
</protein>
<dbReference type="InterPro" id="IPR011701">
    <property type="entry name" value="MFS"/>
</dbReference>
<dbReference type="RefSeq" id="WP_148073876.1">
    <property type="nucleotide sequence ID" value="NZ_CP042913.1"/>
</dbReference>
<dbReference type="Pfam" id="PF07690">
    <property type="entry name" value="MFS_1"/>
    <property type="match status" value="1"/>
</dbReference>
<organism evidence="9 10">
    <name type="scientific">Bythopirellula goksoeyrii</name>
    <dbReference type="NCBI Taxonomy" id="1400387"/>
    <lineage>
        <taxon>Bacteria</taxon>
        <taxon>Pseudomonadati</taxon>
        <taxon>Planctomycetota</taxon>
        <taxon>Planctomycetia</taxon>
        <taxon>Pirellulales</taxon>
        <taxon>Lacipirellulaceae</taxon>
        <taxon>Bythopirellula</taxon>
    </lineage>
</organism>
<evidence type="ECO:0000256" key="1">
    <source>
        <dbReference type="ARBA" id="ARBA00004127"/>
    </source>
</evidence>
<sequence length="500" mass="53950">MAENRGKLLLAGFLAIATAGMGFGVRGALLQPWSEQYGFTFTELGEITGGGLLGFGLVILIAGFLLDALGYRLLMILAVACQVVSAVMLFFATPVFESAGKDATYQVLFWSAFIFAVGNGIAEAVINPLTSAIYPERKTHYLNILHAGWPGGLVLGGLIGLLVGSIQWEILLALYLIPAVIYGYIALVERFPQTAAQQGTISYAGMLRDCLVPFFFFMIVVQAMVGYVELGTDSWIAKITGSILDDPKKGIMLFIYTSCLMFVLRFFAGPIVHRISSLGLLFVSACIGTLGLYLISDAEGILLMVIAVTVYAVGKTFLWPTMLGVIGEQFPRSATLAMALIGCAGMTSAGLLGGPGIGYKQDRFASQELEETSTQAFLRYQAEGKQGFLFFKPIQGLDGQKVGVIADQGARLEHDKQIAIEQGEWDTDKFAQLRSLDAWWQDAKQYSDQDGPAVAEAGLMGSRMAIRFTALIPAAMAVCYLLMILGFKAKGGYKHAAEEE</sequence>
<dbReference type="PANTHER" id="PTHR23514">
    <property type="entry name" value="BYPASS OF STOP CODON PROTEIN 6"/>
    <property type="match status" value="1"/>
</dbReference>
<dbReference type="GO" id="GO:0016020">
    <property type="term" value="C:membrane"/>
    <property type="evidence" value="ECO:0007669"/>
    <property type="project" value="TreeGrafter"/>
</dbReference>
<keyword evidence="10" id="KW-1185">Reference proteome</keyword>
<accession>A0A5B9QMJ9</accession>
<dbReference type="InterPro" id="IPR051788">
    <property type="entry name" value="MFS_Transporter"/>
</dbReference>
<feature type="transmembrane region" description="Helical" evidence="7">
    <location>
        <begin position="170"/>
        <end position="189"/>
    </location>
</feature>
<name>A0A5B9QMJ9_9BACT</name>
<dbReference type="GO" id="GO:0022857">
    <property type="term" value="F:transmembrane transporter activity"/>
    <property type="evidence" value="ECO:0007669"/>
    <property type="project" value="InterPro"/>
</dbReference>
<feature type="transmembrane region" description="Helical" evidence="7">
    <location>
        <begin position="275"/>
        <end position="295"/>
    </location>
</feature>
<reference evidence="9 10" key="1">
    <citation type="submission" date="2019-08" db="EMBL/GenBank/DDBJ databases">
        <title>Deep-cultivation of Planctomycetes and their phenomic and genomic characterization uncovers novel biology.</title>
        <authorList>
            <person name="Wiegand S."/>
            <person name="Jogler M."/>
            <person name="Boedeker C."/>
            <person name="Pinto D."/>
            <person name="Vollmers J."/>
            <person name="Rivas-Marin E."/>
            <person name="Kohn T."/>
            <person name="Peeters S.H."/>
            <person name="Heuer A."/>
            <person name="Rast P."/>
            <person name="Oberbeckmann S."/>
            <person name="Bunk B."/>
            <person name="Jeske O."/>
            <person name="Meyerdierks A."/>
            <person name="Storesund J.E."/>
            <person name="Kallscheuer N."/>
            <person name="Luecker S."/>
            <person name="Lage O.M."/>
            <person name="Pohl T."/>
            <person name="Merkel B.J."/>
            <person name="Hornburger P."/>
            <person name="Mueller R.-W."/>
            <person name="Bruemmer F."/>
            <person name="Labrenz M."/>
            <person name="Spormann A.M."/>
            <person name="Op den Camp H."/>
            <person name="Overmann J."/>
            <person name="Amann R."/>
            <person name="Jetten M.S.M."/>
            <person name="Mascher T."/>
            <person name="Medema M.H."/>
            <person name="Devos D.P."/>
            <person name="Kaster A.-K."/>
            <person name="Ovreas L."/>
            <person name="Rohde M."/>
            <person name="Galperin M.Y."/>
            <person name="Jogler C."/>
        </authorList>
    </citation>
    <scope>NUCLEOTIDE SEQUENCE [LARGE SCALE GENOMIC DNA]</scope>
    <source>
        <strain evidence="9 10">Pr1d</strain>
    </source>
</reference>
<evidence type="ECO:0000256" key="7">
    <source>
        <dbReference type="SAM" id="Phobius"/>
    </source>
</evidence>
<feature type="transmembrane region" description="Helical" evidence="7">
    <location>
        <begin position="334"/>
        <end position="354"/>
    </location>
</feature>
<evidence type="ECO:0000256" key="6">
    <source>
        <dbReference type="ARBA" id="ARBA00023136"/>
    </source>
</evidence>
<gene>
    <name evidence="9" type="ORF">Pr1d_26490</name>
</gene>
<evidence type="ECO:0000256" key="5">
    <source>
        <dbReference type="ARBA" id="ARBA00022989"/>
    </source>
</evidence>
<feature type="domain" description="Major facilitator superfamily (MFS) profile" evidence="8">
    <location>
        <begin position="8"/>
        <end position="399"/>
    </location>
</feature>
<dbReference type="GO" id="GO:0012505">
    <property type="term" value="C:endomembrane system"/>
    <property type="evidence" value="ECO:0007669"/>
    <property type="project" value="UniProtKB-SubCell"/>
</dbReference>
<feature type="transmembrane region" description="Helical" evidence="7">
    <location>
        <begin position="141"/>
        <end position="164"/>
    </location>
</feature>
<keyword evidence="6 7" id="KW-0472">Membrane</keyword>
<dbReference type="AlphaFoldDB" id="A0A5B9QMJ9"/>
<comment type="similarity">
    <text evidence="2">Belongs to the major facilitator superfamily.</text>
</comment>
<dbReference type="KEGG" id="bgok:Pr1d_26490"/>
<feature type="transmembrane region" description="Helical" evidence="7">
    <location>
        <begin position="210"/>
        <end position="230"/>
    </location>
</feature>
<dbReference type="PROSITE" id="PS50850">
    <property type="entry name" value="MFS"/>
    <property type="match status" value="1"/>
</dbReference>
<evidence type="ECO:0000256" key="4">
    <source>
        <dbReference type="ARBA" id="ARBA00022692"/>
    </source>
</evidence>
<dbReference type="EMBL" id="CP042913">
    <property type="protein sequence ID" value="QEG35351.1"/>
    <property type="molecule type" value="Genomic_DNA"/>
</dbReference>
<feature type="transmembrane region" description="Helical" evidence="7">
    <location>
        <begin position="250"/>
        <end position="268"/>
    </location>
</feature>
<evidence type="ECO:0000259" key="8">
    <source>
        <dbReference type="PROSITE" id="PS50850"/>
    </source>
</evidence>
<evidence type="ECO:0000256" key="3">
    <source>
        <dbReference type="ARBA" id="ARBA00022448"/>
    </source>
</evidence>
<dbReference type="InterPro" id="IPR020846">
    <property type="entry name" value="MFS_dom"/>
</dbReference>
<dbReference type="Proteomes" id="UP000323917">
    <property type="component" value="Chromosome"/>
</dbReference>
<keyword evidence="3" id="KW-0813">Transport</keyword>
<dbReference type="OrthoDB" id="9783757at2"/>
<dbReference type="PANTHER" id="PTHR23514:SF3">
    <property type="entry name" value="BYPASS OF STOP CODON PROTEIN 6"/>
    <property type="match status" value="1"/>
</dbReference>
<feature type="transmembrane region" description="Helical" evidence="7">
    <location>
        <begin position="301"/>
        <end position="322"/>
    </location>
</feature>
<dbReference type="Gene3D" id="1.20.1250.20">
    <property type="entry name" value="MFS general substrate transporter like domains"/>
    <property type="match status" value="2"/>
</dbReference>
<proteinExistence type="inferred from homology"/>
<evidence type="ECO:0000313" key="10">
    <source>
        <dbReference type="Proteomes" id="UP000323917"/>
    </source>
</evidence>
<feature type="transmembrane region" description="Helical" evidence="7">
    <location>
        <begin position="108"/>
        <end position="129"/>
    </location>
</feature>
<feature type="transmembrane region" description="Helical" evidence="7">
    <location>
        <begin position="73"/>
        <end position="96"/>
    </location>
</feature>
<evidence type="ECO:0000256" key="2">
    <source>
        <dbReference type="ARBA" id="ARBA00008335"/>
    </source>
</evidence>